<proteinExistence type="predicted"/>
<dbReference type="Gene3D" id="2.60.40.10">
    <property type="entry name" value="Immunoglobulins"/>
    <property type="match status" value="3"/>
</dbReference>
<sequence length="1942" mass="214852">MKKMIAIATSAALLVSLSSEAGFVAASEIHNTNVTKSVLESSLTLASLATVKPFDLYGKDVLSAYNEVFKMNNVNIKSITNNGGNYSGSPINKAIDGDMNTHWETGKPNTSTFTNEVVFLLNESTTLNRIVYAARQSSAKGKGFAQEFEIYSSMTDAGDDFSLVSTGEYTGSTGDIVEIKFAPATFKRIKFVYKKANQDWASGAEFAFYKEDAVSDKLNYLFTDDTYSQVSEEFNTVDKLITLENEVKAHPLYAQFTAEIENAKILLASNPIASTTAKVSTLKSYGTEYEAAYSEAYRMPNSNVSKVTTNGGSYPGTKPEYMLDDLPNTHWETNKNNDDTFTNEVVFELTNAEVLDRVAFLARDNRKGFPEAFEIYASETSKGDTFKLVSSGTAVSTNDFLQFKFEPTKFKRVKFKFTKANINRPFVAEFRFYKQDQVSDAVDGLFIDGTMSSVVPEYNSVAKINELEEAAKAHPLYPQFKDQLDLAKKVVNGEVQTEGTIITAEQHGDMKKHAQQNLRFNMGTNNQPTGLVGMPGDTINVYVDVDSNAKVPSLIFSQQEGSWNSWARGVQLRPGKNTIVVPESPTNNAYAHDVTKGGPIYIVNPYTPEEQGKAPRLRFEGVERFPMMTKDTDPAEFKALLTSYKQKLDADKAAHPNVNDREMIDVVEMVSDRIIFTGTATAAYNQFITNDQNPLDTLSGYDVWINRLFDYFGLDGRSENHDAKLIRENIRLMQPYGAMYAAGDHTGIQGGTVPLMLEDFSKVYPGWGLSHEIGHRMAVGEREYGEVSNNMLPMLLSVERNSMDTRIPFESDIYKYVIEENKVAMEQQGLFARLGAFWQLELAHPGYWAELNSLYRDRKVSLPNGESSRQQYLVEFSSEVLGQDLSSFFARHGFAVDSETKVKVSKYPASGKLWYLNNSVVYYEGTGIANKNVTININISANAAAKTNTLNFNMDKAYKEDFLGYEIYRNNVLVGFTGTDQFVDTNVDGAQNYTYKIIGYDKKLNALNPVEVKAFKPALSVEEHVTLKLNQTFDPTSYVKAMNYQGQDISSNVAVKSNNVDITTKGNYEVVYEIKSEGTTETKTTHVTVTSDYVYASDLDATSATVGWSTLKKDKAPAGSAITLVRQGVAATYAKGLGVHANSEVVYNIEGKGYDFFKSYIGIDQAMKSNTASSATFEIYVDGEQKFSSDVFRSSTEHEFVQIPVTGAREVKLVTTDANNNGNSADHTVWADAKFTNNASLPTLTVPEDMALLKLNSEFDVLKDVEAFDAEDGNLIGQVEVNLNGFDSGKPGTYQVEFKVTDSDGNTVTKTREIVVYSASSYLSDLNWESARTDYNVVRKDKASTNNPIKLLVNGVNQEFEKGIGTHANSEIVYNLTNTNYAYFETVVGVDRNIPEQNNSSVKFSILADGQEVYNSGLMKYSTEAKMVRIPVTDVQQLKLVVDNAGNGNTSDHADFADAKFLVLNSVPVLMIPKSISTKVGQVIHIDEYYEAMDAEDGDLTSSVVVTGADQVNFNRAGEYTISYSVTDSDGNTVTKTRTVAVVNMEDYSYLTDYDWAATTHSYTAPRKDISISSNKLRLTDENNREVAYERGIGAHSNSTIVYDLSDKNYDYFTSYVGVDRQMYGTVGSVSFEVYVDGDKKFDSGLMNSRDPQKFIEVDINGAVEFKLVVTDGGNGNGSDHATWGDSKLHFANVDRLFTGVLEQAIVDAKVLSLEGYTEESVAAFTASLTDAEAVLVNPQATQAEVDAALAALQAAIAGLTSIDLTQVITVQDNYLSNSIKTTLGITGDITLGDMLKLTTLTSESRRARSLEGLQYAKNLMTLDVIGNEITDFSPLKDLKKLENLLIDPQVVEVGGTLEGPIIEIENLVTGRDGNKVIPYLAGVRHNQTFKEIVYDMSEWEQNPDKFTIDLSNDDKGYYMMFISYQVEGSLVQLMYMMDNNK</sequence>
<name>A0ABQ1YNN1_9BACL</name>
<protein>
    <recommendedName>
        <fullName evidence="2">Peptidase M60 domain-containing protein</fullName>
    </recommendedName>
</protein>
<dbReference type="Gene3D" id="2.60.120.1060">
    <property type="entry name" value="NPCBM/NEW2 domain"/>
    <property type="match status" value="3"/>
</dbReference>
<dbReference type="Gene3D" id="2.60.120.260">
    <property type="entry name" value="Galactose-binding domain-like"/>
    <property type="match status" value="2"/>
</dbReference>
<dbReference type="Pfam" id="PF00754">
    <property type="entry name" value="F5_F8_type_C"/>
    <property type="match status" value="2"/>
</dbReference>
<dbReference type="InterPro" id="IPR038637">
    <property type="entry name" value="NPCBM_sf"/>
</dbReference>
<dbReference type="SMART" id="SM00776">
    <property type="entry name" value="NPCBM"/>
    <property type="match status" value="3"/>
</dbReference>
<dbReference type="InterPro" id="IPR008979">
    <property type="entry name" value="Galactose-bd-like_sf"/>
</dbReference>
<keyword evidence="4" id="KW-1185">Reference proteome</keyword>
<dbReference type="EMBL" id="BMFT01000002">
    <property type="protein sequence ID" value="GGH30786.1"/>
    <property type="molecule type" value="Genomic_DNA"/>
</dbReference>
<dbReference type="Gene3D" id="2.60.120.1250">
    <property type="entry name" value="Peptidase M60, enhancin-like domain 1"/>
    <property type="match status" value="1"/>
</dbReference>
<dbReference type="Pfam" id="PF16403">
    <property type="entry name" value="Bact_surface_Ig-like"/>
    <property type="match status" value="3"/>
</dbReference>
<dbReference type="SUPFAM" id="SSF52075">
    <property type="entry name" value="Outer arm dynein light chain 1"/>
    <property type="match status" value="1"/>
</dbReference>
<feature type="domain" description="Peptidase M60" evidence="2">
    <location>
        <begin position="524"/>
        <end position="845"/>
    </location>
</feature>
<dbReference type="Pfam" id="PF07554">
    <property type="entry name" value="FIVAR"/>
    <property type="match status" value="1"/>
</dbReference>
<dbReference type="InterPro" id="IPR000421">
    <property type="entry name" value="FA58C"/>
</dbReference>
<evidence type="ECO:0000259" key="2">
    <source>
        <dbReference type="PROSITE" id="PS51723"/>
    </source>
</evidence>
<keyword evidence="1" id="KW-0732">Signal</keyword>
<dbReference type="SUPFAM" id="SSF49785">
    <property type="entry name" value="Galactose-binding domain-like"/>
    <property type="match status" value="5"/>
</dbReference>
<dbReference type="PROSITE" id="PS51723">
    <property type="entry name" value="PEPTIDASE_M60"/>
    <property type="match status" value="1"/>
</dbReference>
<evidence type="ECO:0000313" key="4">
    <source>
        <dbReference type="Proteomes" id="UP000659344"/>
    </source>
</evidence>
<feature type="chain" id="PRO_5046186124" description="Peptidase M60 domain-containing protein" evidence="1">
    <location>
        <begin position="22"/>
        <end position="1942"/>
    </location>
</feature>
<dbReference type="Gene3D" id="3.80.10.10">
    <property type="entry name" value="Ribonuclease Inhibitor"/>
    <property type="match status" value="1"/>
</dbReference>
<dbReference type="Gene3D" id="1.20.1270.70">
    <property type="entry name" value="Designed single chain three-helix bundle"/>
    <property type="match status" value="1"/>
</dbReference>
<dbReference type="RefSeq" id="WP_188541059.1">
    <property type="nucleotide sequence ID" value="NZ_BMFT01000002.1"/>
</dbReference>
<dbReference type="InterPro" id="IPR042279">
    <property type="entry name" value="Pep_M60_3"/>
</dbReference>
<dbReference type="InterPro" id="IPR032179">
    <property type="entry name" value="Cry22Aa_Ig-like"/>
</dbReference>
<dbReference type="InterPro" id="IPR001611">
    <property type="entry name" value="Leu-rich_rpt"/>
</dbReference>
<dbReference type="PROSITE" id="PS51450">
    <property type="entry name" value="LRR"/>
    <property type="match status" value="1"/>
</dbReference>
<dbReference type="Gene3D" id="3.40.390.80">
    <property type="entry name" value="Peptidase M60, enhancin-like domain 2"/>
    <property type="match status" value="1"/>
</dbReference>
<accession>A0ABQ1YNN1</accession>
<dbReference type="Pfam" id="PF13402">
    <property type="entry name" value="Peptidase_M60"/>
    <property type="match status" value="1"/>
</dbReference>
<dbReference type="SMART" id="SM01276">
    <property type="entry name" value="M60-like"/>
    <property type="match status" value="1"/>
</dbReference>
<dbReference type="InterPro" id="IPR032675">
    <property type="entry name" value="LRR_dom_sf"/>
</dbReference>
<dbReference type="InterPro" id="IPR013783">
    <property type="entry name" value="Ig-like_fold"/>
</dbReference>
<dbReference type="Proteomes" id="UP000659344">
    <property type="component" value="Unassembled WGS sequence"/>
</dbReference>
<feature type="signal peptide" evidence="1">
    <location>
        <begin position="1"/>
        <end position="21"/>
    </location>
</feature>
<reference evidence="4" key="1">
    <citation type="journal article" date="2019" name="Int. J. Syst. Evol. Microbiol.">
        <title>The Global Catalogue of Microorganisms (GCM) 10K type strain sequencing project: providing services to taxonomists for standard genome sequencing and annotation.</title>
        <authorList>
            <consortium name="The Broad Institute Genomics Platform"/>
            <consortium name="The Broad Institute Genome Sequencing Center for Infectious Disease"/>
            <person name="Wu L."/>
            <person name="Ma J."/>
        </authorList>
    </citation>
    <scope>NUCLEOTIDE SEQUENCE [LARGE SCALE GENOMIC DNA]</scope>
    <source>
        <strain evidence="4">CGMCC 1.12769</strain>
    </source>
</reference>
<organism evidence="3 4">
    <name type="scientific">Paenibacillus segetis</name>
    <dbReference type="NCBI Taxonomy" id="1325360"/>
    <lineage>
        <taxon>Bacteria</taxon>
        <taxon>Bacillati</taxon>
        <taxon>Bacillota</taxon>
        <taxon>Bacilli</taxon>
        <taxon>Bacillales</taxon>
        <taxon>Paenibacillaceae</taxon>
        <taxon>Paenibacillus</taxon>
    </lineage>
</organism>
<dbReference type="Pfam" id="PF08305">
    <property type="entry name" value="NPCBM"/>
    <property type="match status" value="3"/>
</dbReference>
<comment type="caution">
    <text evidence="3">The sequence shown here is derived from an EMBL/GenBank/DDBJ whole genome shotgun (WGS) entry which is preliminary data.</text>
</comment>
<evidence type="ECO:0000313" key="3">
    <source>
        <dbReference type="EMBL" id="GGH30786.1"/>
    </source>
</evidence>
<evidence type="ECO:0000256" key="1">
    <source>
        <dbReference type="SAM" id="SignalP"/>
    </source>
</evidence>
<gene>
    <name evidence="3" type="ORF">GCM10008013_34090</name>
</gene>
<dbReference type="Gene3D" id="1.10.390.30">
    <property type="entry name" value="Peptidase M60, enhancin-like domain 3"/>
    <property type="match status" value="1"/>
</dbReference>
<dbReference type="InterPro" id="IPR013222">
    <property type="entry name" value="Glyco_hyd_98_carb-bd"/>
</dbReference>
<dbReference type="InterPro" id="IPR031161">
    <property type="entry name" value="Peptidase_M60_dom"/>
</dbReference>